<dbReference type="PANTHER" id="PTHR46394:SF1">
    <property type="entry name" value="PNPLA DOMAIN-CONTAINING PROTEIN"/>
    <property type="match status" value="1"/>
</dbReference>
<feature type="active site" description="Nucleophile" evidence="1">
    <location>
        <position position="51"/>
    </location>
</feature>
<evidence type="ECO:0000313" key="4">
    <source>
        <dbReference type="Proteomes" id="UP000689967"/>
    </source>
</evidence>
<comment type="caution">
    <text evidence="3">The sequence shown here is derived from an EMBL/GenBank/DDBJ whole genome shotgun (WGS) entry which is preliminary data.</text>
</comment>
<feature type="short sequence motif" description="GXGXXG" evidence="1">
    <location>
        <begin position="21"/>
        <end position="26"/>
    </location>
</feature>
<reference evidence="3 4" key="1">
    <citation type="submission" date="2021-01" db="EMBL/GenBank/DDBJ databases">
        <title>Roseomonas sp. nov, a bacterium isolated from an oil production mixture in Yumen Oilfield.</title>
        <authorList>
            <person name="Wu D."/>
        </authorList>
    </citation>
    <scope>NUCLEOTIDE SEQUENCE [LARGE SCALE GENOMIC DNA]</scope>
    <source>
        <strain evidence="3 4">ROY-5-3</strain>
    </source>
</reference>
<keyword evidence="1" id="KW-0378">Hydrolase</keyword>
<evidence type="ECO:0000256" key="1">
    <source>
        <dbReference type="PROSITE-ProRule" id="PRU01161"/>
    </source>
</evidence>
<gene>
    <name evidence="3" type="ORF">JJQ90_20330</name>
</gene>
<proteinExistence type="predicted"/>
<dbReference type="RefSeq" id="WP_216878087.1">
    <property type="nucleotide sequence ID" value="NZ_JAERQM010000006.1"/>
</dbReference>
<sequence>MSTELISEEYARRRTFLAFEGGGAKGLVHLGALHAIEESKRFDIQGFAGTSAGAMVATLAAAGWQAETLLPLGSSPEEKPADHILDQLGLRDATEIFGAPRWRSLLQFRALWAGGWRHLVTLAFRHTSFACVLALLFGHWGVHGALVLAVGEIGALIWLLLHGGTRLDGVRDAFDRALWLKFPALAAKQQRVTFADLPLLKVCASNLTERRLEVFSAQTTPGIPVADAVCASICYPFAFRPWEIEMPDGRGTQLFLDGGLLSNLPAWPFDEERRLDPQALTLAFAIGPTAEKPKRPSPRNWISAMLPTALFGAAMLSTRGAGAIQILPLRTDIDLFAFDLSREEARREVTQARDAMQILLNREVLGVPDRIRRRNADIRDRVAAWQGRNSGVFGRAPEPDSVRVALAVPEDHLVGGLLPVADHHRARTLTLRFGAGFEDWADDGMVIPVAGTTVGTAWSAAQQGLPGPTLQFLDELDPAFQGMEGLHLRRRLRPGLAWILAIPVTRPFNRHYGVLVIDSVCPVRPLFCQRHHFLTKLKSLISDEIMPILDIEQ</sequence>
<keyword evidence="4" id="KW-1185">Reference proteome</keyword>
<protein>
    <submittedName>
        <fullName evidence="3">Patatin-like phospholipase family protein</fullName>
    </submittedName>
</protein>
<accession>A0ABS6HBH9</accession>
<dbReference type="Pfam" id="PF01734">
    <property type="entry name" value="Patatin"/>
    <property type="match status" value="1"/>
</dbReference>
<dbReference type="EMBL" id="JAERQM010000006">
    <property type="protein sequence ID" value="MBU8546082.1"/>
    <property type="molecule type" value="Genomic_DNA"/>
</dbReference>
<dbReference type="PANTHER" id="PTHR46394">
    <property type="entry name" value="ANNEXIN"/>
    <property type="match status" value="1"/>
</dbReference>
<feature type="domain" description="PNPLA" evidence="2">
    <location>
        <begin position="17"/>
        <end position="270"/>
    </location>
</feature>
<dbReference type="InterPro" id="IPR052580">
    <property type="entry name" value="Lipid_Hydrolase"/>
</dbReference>
<name>A0ABS6HBH9_9PROT</name>
<feature type="short sequence motif" description="GXSXG" evidence="1">
    <location>
        <begin position="49"/>
        <end position="53"/>
    </location>
</feature>
<organism evidence="3 4">
    <name type="scientific">Falsiroseomonas oleicola</name>
    <dbReference type="NCBI Taxonomy" id="2801474"/>
    <lineage>
        <taxon>Bacteria</taxon>
        <taxon>Pseudomonadati</taxon>
        <taxon>Pseudomonadota</taxon>
        <taxon>Alphaproteobacteria</taxon>
        <taxon>Acetobacterales</taxon>
        <taxon>Roseomonadaceae</taxon>
        <taxon>Falsiroseomonas</taxon>
    </lineage>
</organism>
<keyword evidence="1" id="KW-0442">Lipid degradation</keyword>
<dbReference type="Proteomes" id="UP000689967">
    <property type="component" value="Unassembled WGS sequence"/>
</dbReference>
<feature type="active site" description="Proton acceptor" evidence="1">
    <location>
        <position position="257"/>
    </location>
</feature>
<evidence type="ECO:0000259" key="2">
    <source>
        <dbReference type="PROSITE" id="PS51635"/>
    </source>
</evidence>
<dbReference type="PROSITE" id="PS51635">
    <property type="entry name" value="PNPLA"/>
    <property type="match status" value="1"/>
</dbReference>
<evidence type="ECO:0000313" key="3">
    <source>
        <dbReference type="EMBL" id="MBU8546082.1"/>
    </source>
</evidence>
<keyword evidence="1" id="KW-0443">Lipid metabolism</keyword>
<feature type="short sequence motif" description="DGA/G" evidence="1">
    <location>
        <begin position="257"/>
        <end position="259"/>
    </location>
</feature>
<dbReference type="InterPro" id="IPR002641">
    <property type="entry name" value="PNPLA_dom"/>
</dbReference>